<gene>
    <name evidence="2" type="ORF">Tco_0838320</name>
</gene>
<dbReference type="Proteomes" id="UP001151760">
    <property type="component" value="Unassembled WGS sequence"/>
</dbReference>
<accession>A0ABQ5ARQ6</accession>
<proteinExistence type="predicted"/>
<evidence type="ECO:0000313" key="2">
    <source>
        <dbReference type="EMBL" id="GJT03858.1"/>
    </source>
</evidence>
<name>A0ABQ5ARQ6_9ASTR</name>
<reference evidence="2" key="1">
    <citation type="journal article" date="2022" name="Int. J. Mol. Sci.">
        <title>Draft Genome of Tanacetum Coccineum: Genomic Comparison of Closely Related Tanacetum-Family Plants.</title>
        <authorList>
            <person name="Yamashiro T."/>
            <person name="Shiraishi A."/>
            <person name="Nakayama K."/>
            <person name="Satake H."/>
        </authorList>
    </citation>
    <scope>NUCLEOTIDE SEQUENCE</scope>
</reference>
<feature type="region of interest" description="Disordered" evidence="1">
    <location>
        <begin position="118"/>
        <end position="151"/>
    </location>
</feature>
<keyword evidence="3" id="KW-1185">Reference proteome</keyword>
<comment type="caution">
    <text evidence="2">The sequence shown here is derived from an EMBL/GenBank/DDBJ whole genome shotgun (WGS) entry which is preliminary data.</text>
</comment>
<evidence type="ECO:0000256" key="1">
    <source>
        <dbReference type="SAM" id="MobiDB-lite"/>
    </source>
</evidence>
<reference evidence="2" key="2">
    <citation type="submission" date="2022-01" db="EMBL/GenBank/DDBJ databases">
        <authorList>
            <person name="Yamashiro T."/>
            <person name="Shiraishi A."/>
            <person name="Satake H."/>
            <person name="Nakayama K."/>
        </authorList>
    </citation>
    <scope>NUCLEOTIDE SEQUENCE</scope>
</reference>
<dbReference type="EMBL" id="BQNB010012463">
    <property type="protein sequence ID" value="GJT03858.1"/>
    <property type="molecule type" value="Genomic_DNA"/>
</dbReference>
<feature type="compositionally biased region" description="Polar residues" evidence="1">
    <location>
        <begin position="126"/>
        <end position="137"/>
    </location>
</feature>
<feature type="compositionally biased region" description="Low complexity" evidence="1">
    <location>
        <begin position="138"/>
        <end position="151"/>
    </location>
</feature>
<organism evidence="2 3">
    <name type="scientific">Tanacetum coccineum</name>
    <dbReference type="NCBI Taxonomy" id="301880"/>
    <lineage>
        <taxon>Eukaryota</taxon>
        <taxon>Viridiplantae</taxon>
        <taxon>Streptophyta</taxon>
        <taxon>Embryophyta</taxon>
        <taxon>Tracheophyta</taxon>
        <taxon>Spermatophyta</taxon>
        <taxon>Magnoliopsida</taxon>
        <taxon>eudicotyledons</taxon>
        <taxon>Gunneridae</taxon>
        <taxon>Pentapetalae</taxon>
        <taxon>asterids</taxon>
        <taxon>campanulids</taxon>
        <taxon>Asterales</taxon>
        <taxon>Asteraceae</taxon>
        <taxon>Asteroideae</taxon>
        <taxon>Anthemideae</taxon>
        <taxon>Anthemidinae</taxon>
        <taxon>Tanacetum</taxon>
    </lineage>
</organism>
<protein>
    <recommendedName>
        <fullName evidence="4">MAK10-like protein</fullName>
    </recommendedName>
</protein>
<evidence type="ECO:0008006" key="4">
    <source>
        <dbReference type="Google" id="ProtNLM"/>
    </source>
</evidence>
<evidence type="ECO:0000313" key="3">
    <source>
        <dbReference type="Proteomes" id="UP001151760"/>
    </source>
</evidence>
<sequence>MNCINSISFYNALNSNDQDSLNSAAGGNFLDKMPRECLKIIESKSKNETKTPASARLKAVEQSCVTCGGGHAYQNCPATNSNMYHEISMENCVQALRQFQSSNSGLSTSMRKQFQKGRFIEPPVPSNSRYSRTCSSDNASTSGSGNSPGNSVSIQKEDLKGFIPMWCYHQTSSNGGKVPSSADCRRDYPCVGKDASTFILDQTQYYTADYDILTANKSTSSNLACVGYSQAVLGFSNMIANFSFLALEQAVLETQLLSVSLLICLGKRDCVERIPAVTVFILPYPYSGPFLSTTIGDENPIRTLRDYSKLSHEGYRNTIELPEGNNMVPLRSDTIRLVQNECSFHGLWSEDPNQHLKDFLKLVYSLDFDGENRERTRLHLFQFSLSDQASNWLERLPT</sequence>